<evidence type="ECO:0000313" key="3">
    <source>
        <dbReference type="Proteomes" id="UP000275652"/>
    </source>
</evidence>
<name>A0A3L6VTC8_APHAT</name>
<dbReference type="AlphaFoldDB" id="A0A3L6VTC8"/>
<evidence type="ECO:0000313" key="4">
    <source>
        <dbReference type="Proteomes" id="UP000469452"/>
    </source>
</evidence>
<protein>
    <recommendedName>
        <fullName evidence="5">HTH CENPB-type domain-containing protein</fullName>
    </recommendedName>
</protein>
<reference evidence="2 3" key="1">
    <citation type="journal article" date="2018" name="J. Invertebr. Pathol.">
        <title>New genotyping method for the causative agent of crayfish plague (Aphanomyces astaci) based on whole genome data.</title>
        <authorList>
            <person name="Minardi D."/>
            <person name="Studholme D.J."/>
            <person name="van der Giezen M."/>
            <person name="Pretto T."/>
            <person name="Oidtmann B."/>
        </authorList>
    </citation>
    <scope>NUCLEOTIDE SEQUENCE [LARGE SCALE GENOMIC DNA]</scope>
    <source>
        <strain evidence="2 3">KB13</strain>
    </source>
</reference>
<reference evidence="1 4" key="2">
    <citation type="submission" date="2019-06" db="EMBL/GenBank/DDBJ databases">
        <title>Genomics analysis of Aphanomyces spp. identifies a new class of oomycete effector associated with host adaptation.</title>
        <authorList>
            <person name="Gaulin E."/>
        </authorList>
    </citation>
    <scope>NUCLEOTIDE SEQUENCE [LARGE SCALE GENOMIC DNA]</scope>
    <source>
        <strain evidence="1 4">E</strain>
    </source>
</reference>
<comment type="caution">
    <text evidence="1">The sequence shown here is derived from an EMBL/GenBank/DDBJ whole genome shotgun (WGS) entry which is preliminary data.</text>
</comment>
<evidence type="ECO:0000313" key="2">
    <source>
        <dbReference type="EMBL" id="RLO11656.1"/>
    </source>
</evidence>
<dbReference type="EMBL" id="VJMI01003476">
    <property type="protein sequence ID" value="KAF0774586.1"/>
    <property type="molecule type" value="Genomic_DNA"/>
</dbReference>
<dbReference type="Proteomes" id="UP000469452">
    <property type="component" value="Unassembled WGS sequence"/>
</dbReference>
<proteinExistence type="predicted"/>
<evidence type="ECO:0000313" key="1">
    <source>
        <dbReference type="EMBL" id="KAF0774586.1"/>
    </source>
</evidence>
<evidence type="ECO:0008006" key="5">
    <source>
        <dbReference type="Google" id="ProtNLM"/>
    </source>
</evidence>
<dbReference type="VEuPathDB" id="FungiDB:H257_12015"/>
<sequence length="160" mass="18374">MNSVSKSQSKAVAAARPRQHRRFTNGIRKALLEEFKTSNATSQRKFCIEKNVPYSTWQGWKAREDKIMASKRGNKHATTGGQGHKSMIPFKDELLKFMQDSRSGEKPLQVLHLVDWVKENQAEWLAGYMGTKKSAAVANDSLRRLLLRFAKRHRFTRRAS</sequence>
<organism evidence="1 4">
    <name type="scientific">Aphanomyces astaci</name>
    <name type="common">Crayfish plague agent</name>
    <dbReference type="NCBI Taxonomy" id="112090"/>
    <lineage>
        <taxon>Eukaryota</taxon>
        <taxon>Sar</taxon>
        <taxon>Stramenopiles</taxon>
        <taxon>Oomycota</taxon>
        <taxon>Saprolegniomycetes</taxon>
        <taxon>Saprolegniales</taxon>
        <taxon>Verrucalvaceae</taxon>
        <taxon>Aphanomyces</taxon>
    </lineage>
</organism>
<gene>
    <name evidence="1" type="ORF">AaE_001715</name>
    <name evidence="2" type="ORF">DYB28_014286</name>
</gene>
<dbReference type="Proteomes" id="UP000275652">
    <property type="component" value="Unassembled WGS sequence"/>
</dbReference>
<accession>A0A3L6VTC8</accession>
<dbReference type="EMBL" id="QUTI01015421">
    <property type="protein sequence ID" value="RLO11656.1"/>
    <property type="molecule type" value="Genomic_DNA"/>
</dbReference>